<dbReference type="EMBL" id="JACIJD010000012">
    <property type="protein sequence ID" value="MBB5694728.1"/>
    <property type="molecule type" value="Genomic_DNA"/>
</dbReference>
<accession>A0A840Y0T7</accession>
<proteinExistence type="predicted"/>
<name>A0A840Y0T7_9PROT</name>
<dbReference type="SUPFAM" id="SSF51182">
    <property type="entry name" value="RmlC-like cupins"/>
    <property type="match status" value="1"/>
</dbReference>
<evidence type="ECO:0000259" key="2">
    <source>
        <dbReference type="PROSITE" id="PS50943"/>
    </source>
</evidence>
<dbReference type="InterPro" id="IPR011051">
    <property type="entry name" value="RmlC_Cupin_sf"/>
</dbReference>
<dbReference type="InterPro" id="IPR001387">
    <property type="entry name" value="Cro/C1-type_HTH"/>
</dbReference>
<gene>
    <name evidence="3" type="ORF">FHS87_002780</name>
</gene>
<dbReference type="InterPro" id="IPR050807">
    <property type="entry name" value="TransReg_Diox_bact_type"/>
</dbReference>
<dbReference type="Pfam" id="PF07883">
    <property type="entry name" value="Cupin_2"/>
    <property type="match status" value="1"/>
</dbReference>
<evidence type="ECO:0000256" key="1">
    <source>
        <dbReference type="ARBA" id="ARBA00023125"/>
    </source>
</evidence>
<dbReference type="InterPro" id="IPR013096">
    <property type="entry name" value="Cupin_2"/>
</dbReference>
<dbReference type="Proteomes" id="UP000580654">
    <property type="component" value="Unassembled WGS sequence"/>
</dbReference>
<keyword evidence="1" id="KW-0238">DNA-binding</keyword>
<dbReference type="AlphaFoldDB" id="A0A840Y0T7"/>
<dbReference type="InterPro" id="IPR014710">
    <property type="entry name" value="RmlC-like_jellyroll"/>
</dbReference>
<dbReference type="PANTHER" id="PTHR46797:SF2">
    <property type="entry name" value="TRANSCRIPTIONAL REGULATOR"/>
    <property type="match status" value="1"/>
</dbReference>
<dbReference type="Gene3D" id="2.60.120.10">
    <property type="entry name" value="Jelly Rolls"/>
    <property type="match status" value="1"/>
</dbReference>
<organism evidence="3 4">
    <name type="scientific">Muricoccus pecuniae</name>
    <dbReference type="NCBI Taxonomy" id="693023"/>
    <lineage>
        <taxon>Bacteria</taxon>
        <taxon>Pseudomonadati</taxon>
        <taxon>Pseudomonadota</taxon>
        <taxon>Alphaproteobacteria</taxon>
        <taxon>Acetobacterales</taxon>
        <taxon>Roseomonadaceae</taxon>
        <taxon>Muricoccus</taxon>
    </lineage>
</organism>
<dbReference type="PROSITE" id="PS50943">
    <property type="entry name" value="HTH_CROC1"/>
    <property type="match status" value="1"/>
</dbReference>
<evidence type="ECO:0000313" key="4">
    <source>
        <dbReference type="Proteomes" id="UP000580654"/>
    </source>
</evidence>
<dbReference type="CDD" id="cd00093">
    <property type="entry name" value="HTH_XRE"/>
    <property type="match status" value="1"/>
</dbReference>
<dbReference type="SUPFAM" id="SSF47413">
    <property type="entry name" value="lambda repressor-like DNA-binding domains"/>
    <property type="match status" value="1"/>
</dbReference>
<dbReference type="GO" id="GO:0003677">
    <property type="term" value="F:DNA binding"/>
    <property type="evidence" value="ECO:0007669"/>
    <property type="project" value="UniProtKB-KW"/>
</dbReference>
<protein>
    <submittedName>
        <fullName evidence="3">Transcriptional regulator with XRE-family HTH domain</fullName>
    </submittedName>
</protein>
<dbReference type="Gene3D" id="1.10.260.40">
    <property type="entry name" value="lambda repressor-like DNA-binding domains"/>
    <property type="match status" value="1"/>
</dbReference>
<dbReference type="InterPro" id="IPR010982">
    <property type="entry name" value="Lambda_DNA-bd_dom_sf"/>
</dbReference>
<dbReference type="SMART" id="SM00530">
    <property type="entry name" value="HTH_XRE"/>
    <property type="match status" value="1"/>
</dbReference>
<sequence length="199" mass="21756">MTLAKPAPATQDGAKQIGAQLRALRAERGLTILELAAKAGLSAGLISQIERGNSNPSMRTIQRLRSALGINIWEFFGQAAVADEEEPPFVRRRDRRGRIVVGRTRLVKELLSPRSDSALRFMLITLPPGGVSEDVLVGRGEKGGYVLSGRVELTVDGRRSELSEGDSFQFESHLPHQLANPTGEEAVVFWIMSVLEGHF</sequence>
<dbReference type="GO" id="GO:0005829">
    <property type="term" value="C:cytosol"/>
    <property type="evidence" value="ECO:0007669"/>
    <property type="project" value="TreeGrafter"/>
</dbReference>
<dbReference type="CDD" id="cd02209">
    <property type="entry name" value="cupin_XRE_C"/>
    <property type="match status" value="1"/>
</dbReference>
<dbReference type="PANTHER" id="PTHR46797">
    <property type="entry name" value="HTH-TYPE TRANSCRIPTIONAL REGULATOR"/>
    <property type="match status" value="1"/>
</dbReference>
<keyword evidence="4" id="KW-1185">Reference proteome</keyword>
<dbReference type="GO" id="GO:0003700">
    <property type="term" value="F:DNA-binding transcription factor activity"/>
    <property type="evidence" value="ECO:0007669"/>
    <property type="project" value="TreeGrafter"/>
</dbReference>
<comment type="caution">
    <text evidence="3">The sequence shown here is derived from an EMBL/GenBank/DDBJ whole genome shotgun (WGS) entry which is preliminary data.</text>
</comment>
<reference evidence="3 4" key="1">
    <citation type="submission" date="2020-08" db="EMBL/GenBank/DDBJ databases">
        <title>Genomic Encyclopedia of Type Strains, Phase IV (KMG-IV): sequencing the most valuable type-strain genomes for metagenomic binning, comparative biology and taxonomic classification.</title>
        <authorList>
            <person name="Goeker M."/>
        </authorList>
    </citation>
    <scope>NUCLEOTIDE SEQUENCE [LARGE SCALE GENOMIC DNA]</scope>
    <source>
        <strain evidence="3 4">DSM 25622</strain>
    </source>
</reference>
<evidence type="ECO:0000313" key="3">
    <source>
        <dbReference type="EMBL" id="MBB5694728.1"/>
    </source>
</evidence>
<dbReference type="RefSeq" id="WP_184519313.1">
    <property type="nucleotide sequence ID" value="NZ_JACIJD010000012.1"/>
</dbReference>
<feature type="domain" description="HTH cro/C1-type" evidence="2">
    <location>
        <begin position="21"/>
        <end position="75"/>
    </location>
</feature>
<dbReference type="Pfam" id="PF01381">
    <property type="entry name" value="HTH_3"/>
    <property type="match status" value="1"/>
</dbReference>